<dbReference type="PANTHER" id="PTHR45947:SF3">
    <property type="entry name" value="SULFOQUINOVOSYL TRANSFERASE SQD2"/>
    <property type="match status" value="1"/>
</dbReference>
<sequence length="401" mass="45878">MNILFLSLLDFTDINHKSIYSDLLREFHKNGHFIYAVSPVEKRKATNTQLVNDDRIIIFKPKVGNIQKTNLLEKGLSTLTLETIILEGIKKTFSDVKFDLVLYTTPPITFDKVIRYVKKRDGAKSYLLLKDIFPQNAVDLNMFSKKSPIYLYFRHKEKALYRNSDYIGCMSRANVEYILRHNSGINPKTVEVCPNSIDPAKIEIVDEEKNSIRDKYGIPNNKTVFIYGGNLGKPQGVDFLIECIQANEKNTSSFILVVGSGTEFGKLDRFFKESNPINAKLISQLPKTEYDLLVNSSDVGLIFLDKRFTIPNFPSRLLPYMQASMPVLAATDKNTDIGEVIENGTFGFWCESGSLEKFNKLVTKLCNLKLRNDMGKKAREYLEDNYTAKHSYEIIINHFNK</sequence>
<comment type="caution">
    <text evidence="2">The sequence shown here is derived from an EMBL/GenBank/DDBJ whole genome shotgun (WGS) entry which is preliminary data.</text>
</comment>
<organism evidence="2 3">
    <name type="scientific">Proteiniclasticum sediminis</name>
    <dbReference type="NCBI Taxonomy" id="2804028"/>
    <lineage>
        <taxon>Bacteria</taxon>
        <taxon>Bacillati</taxon>
        <taxon>Bacillota</taxon>
        <taxon>Clostridia</taxon>
        <taxon>Eubacteriales</taxon>
        <taxon>Clostridiaceae</taxon>
        <taxon>Proteiniclasticum</taxon>
    </lineage>
</organism>
<dbReference type="InterPro" id="IPR050194">
    <property type="entry name" value="Glycosyltransferase_grp1"/>
</dbReference>
<evidence type="ECO:0000259" key="1">
    <source>
        <dbReference type="Pfam" id="PF00534"/>
    </source>
</evidence>
<dbReference type="CDD" id="cd03794">
    <property type="entry name" value="GT4_WbuB-like"/>
    <property type="match status" value="1"/>
</dbReference>
<gene>
    <name evidence="2" type="ORF">KCG48_04370</name>
</gene>
<dbReference type="PANTHER" id="PTHR45947">
    <property type="entry name" value="SULFOQUINOVOSYL TRANSFERASE SQD2"/>
    <property type="match status" value="1"/>
</dbReference>
<dbReference type="GO" id="GO:0016757">
    <property type="term" value="F:glycosyltransferase activity"/>
    <property type="evidence" value="ECO:0007669"/>
    <property type="project" value="InterPro"/>
</dbReference>
<dbReference type="EMBL" id="JAGSCS010000004">
    <property type="protein sequence ID" value="MBR0575573.1"/>
    <property type="molecule type" value="Genomic_DNA"/>
</dbReference>
<reference evidence="2" key="1">
    <citation type="submission" date="2021-04" db="EMBL/GenBank/DDBJ databases">
        <title>Proteiniclasticum sedimins sp. nov., an obligate anaerobic bacterium isolated from anaerobic sludge.</title>
        <authorList>
            <person name="Liu J."/>
        </authorList>
    </citation>
    <scope>NUCLEOTIDE SEQUENCE</scope>
    <source>
        <strain evidence="2">BAD-10</strain>
    </source>
</reference>
<dbReference type="Pfam" id="PF00534">
    <property type="entry name" value="Glycos_transf_1"/>
    <property type="match status" value="1"/>
</dbReference>
<protein>
    <submittedName>
        <fullName evidence="2">Glycosyltransferase family 4 protein</fullName>
    </submittedName>
</protein>
<evidence type="ECO:0000313" key="2">
    <source>
        <dbReference type="EMBL" id="MBR0575573.1"/>
    </source>
</evidence>
<dbReference type="RefSeq" id="WP_211800100.1">
    <property type="nucleotide sequence ID" value="NZ_JAGSCS010000004.1"/>
</dbReference>
<name>A0A941CPT5_9CLOT</name>
<accession>A0A941CPT5</accession>
<dbReference type="InterPro" id="IPR001296">
    <property type="entry name" value="Glyco_trans_1"/>
</dbReference>
<dbReference type="Gene3D" id="3.40.50.2000">
    <property type="entry name" value="Glycogen Phosphorylase B"/>
    <property type="match status" value="2"/>
</dbReference>
<feature type="domain" description="Glycosyl transferase family 1" evidence="1">
    <location>
        <begin position="209"/>
        <end position="380"/>
    </location>
</feature>
<keyword evidence="3" id="KW-1185">Reference proteome</keyword>
<dbReference type="SUPFAM" id="SSF53756">
    <property type="entry name" value="UDP-Glycosyltransferase/glycogen phosphorylase"/>
    <property type="match status" value="1"/>
</dbReference>
<proteinExistence type="predicted"/>
<dbReference type="Proteomes" id="UP000675379">
    <property type="component" value="Unassembled WGS sequence"/>
</dbReference>
<evidence type="ECO:0000313" key="3">
    <source>
        <dbReference type="Proteomes" id="UP000675379"/>
    </source>
</evidence>
<dbReference type="AlphaFoldDB" id="A0A941CPT5"/>